<organism evidence="2 3">
    <name type="scientific">Vibrio amylolyticus</name>
    <dbReference type="NCBI Taxonomy" id="2847292"/>
    <lineage>
        <taxon>Bacteria</taxon>
        <taxon>Pseudomonadati</taxon>
        <taxon>Pseudomonadota</taxon>
        <taxon>Gammaproteobacteria</taxon>
        <taxon>Vibrionales</taxon>
        <taxon>Vibrionaceae</taxon>
        <taxon>Vibrio</taxon>
    </lineage>
</organism>
<evidence type="ECO:0000259" key="1">
    <source>
        <dbReference type="Pfam" id="PF00501"/>
    </source>
</evidence>
<sequence length="466" mass="52075">MIESKFFCSLSQLMNTNRNDDQTVAFSGERLWAWSQFKQDVTHLTKALQTVGAQNIALCTLDTYRFTVGFIALCYAKKTIILPGNYQPCALAELSSQYDVLLCDSTITASNTIQQLALTVPSCEIEKSAGQESNHNPSHFDTLQLNQVNVVLFTSGSSGQPKPIHKTLLQLDTEVNVLENQWGAQLANATIESTVSHQHIYGLLFRVLWPLCAGRAFNNINLEYPEQVISHCKADSVLVSSPALIKRLDEQGSTVCRAVFSSGGPLPSNAAHISKQRLGSFPWEVFGSTETGGIAFRQQAPSSQEQAWQLFPEILAELNPEGCLKLKSPYIDPSCWYQTADQCEMLDHTRFHLKGRADRIVKIEEKRVSLVEVEKRLEQLPWIEESAVIPIQASSRLTLASVIVLSESGVEKITEIGKGKFWILLRSELRQWLEPVSLPKKFRVLDEIPLNSQGKRLVAQIETLFD</sequence>
<dbReference type="PANTHER" id="PTHR45398">
    <property type="match status" value="1"/>
</dbReference>
<protein>
    <submittedName>
        <fullName evidence="2">AMP-binding protein</fullName>
    </submittedName>
</protein>
<evidence type="ECO:0000313" key="3">
    <source>
        <dbReference type="Proteomes" id="UP001139559"/>
    </source>
</evidence>
<dbReference type="InterPro" id="IPR020845">
    <property type="entry name" value="AMP-binding_CS"/>
</dbReference>
<dbReference type="Gene3D" id="3.40.50.12780">
    <property type="entry name" value="N-terminal domain of ligase-like"/>
    <property type="match status" value="1"/>
</dbReference>
<dbReference type="SUPFAM" id="SSF56801">
    <property type="entry name" value="Acetyl-CoA synthetase-like"/>
    <property type="match status" value="1"/>
</dbReference>
<feature type="domain" description="AMP-dependent synthetase/ligase" evidence="1">
    <location>
        <begin position="18"/>
        <end position="301"/>
    </location>
</feature>
<dbReference type="InterPro" id="IPR042099">
    <property type="entry name" value="ANL_N_sf"/>
</dbReference>
<dbReference type="Pfam" id="PF00501">
    <property type="entry name" value="AMP-binding"/>
    <property type="match status" value="1"/>
</dbReference>
<evidence type="ECO:0000313" key="2">
    <source>
        <dbReference type="EMBL" id="MCK6264366.1"/>
    </source>
</evidence>
<dbReference type="InterPro" id="IPR000873">
    <property type="entry name" value="AMP-dep_synth/lig_dom"/>
</dbReference>
<dbReference type="PANTHER" id="PTHR45398:SF1">
    <property type="entry name" value="ENZYME, PUTATIVE (JCVI)-RELATED"/>
    <property type="match status" value="1"/>
</dbReference>
<name>A0A9X2BHV9_9VIBR</name>
<dbReference type="EMBL" id="JAJHVV010000008">
    <property type="protein sequence ID" value="MCK6264366.1"/>
    <property type="molecule type" value="Genomic_DNA"/>
</dbReference>
<dbReference type="AlphaFoldDB" id="A0A9X2BHV9"/>
<dbReference type="Proteomes" id="UP001139559">
    <property type="component" value="Unassembled WGS sequence"/>
</dbReference>
<comment type="caution">
    <text evidence="2">The sequence shown here is derived from an EMBL/GenBank/DDBJ whole genome shotgun (WGS) entry which is preliminary data.</text>
</comment>
<proteinExistence type="predicted"/>
<dbReference type="RefSeq" id="WP_248009444.1">
    <property type="nucleotide sequence ID" value="NZ_JAJHVV010000008.1"/>
</dbReference>
<keyword evidence="3" id="KW-1185">Reference proteome</keyword>
<accession>A0A9X2BHV9</accession>
<dbReference type="InterPro" id="IPR045851">
    <property type="entry name" value="AMP-bd_C_sf"/>
</dbReference>
<gene>
    <name evidence="2" type="ORF">KP803_13880</name>
</gene>
<reference evidence="2" key="1">
    <citation type="submission" date="2021-11" db="EMBL/GenBank/DDBJ databases">
        <title>Vibrio ZSDE26 sp. nov. and Vibrio ZSDZ34 sp. nov., isolated from coastal seawater in Qingdao.</title>
        <authorList>
            <person name="Zhang P."/>
        </authorList>
    </citation>
    <scope>NUCLEOTIDE SEQUENCE</scope>
    <source>
        <strain evidence="2">ZSDE26</strain>
    </source>
</reference>
<dbReference type="PROSITE" id="PS00455">
    <property type="entry name" value="AMP_BINDING"/>
    <property type="match status" value="1"/>
</dbReference>
<dbReference type="Gene3D" id="3.30.300.30">
    <property type="match status" value="1"/>
</dbReference>